<sequence length="91" mass="9884">MSLTVPGTGGCGKAHTGILFVTDNRKFRSFLVTEKLPAFFLEGVAGRRVVILSGGIQFLNCNDILEDDSLIECSKSLDNLKDVSIFLSEMS</sequence>
<protein>
    <submittedName>
        <fullName evidence="1">Uncharacterized protein</fullName>
    </submittedName>
</protein>
<accession>A0ABT3MQ28</accession>
<proteinExistence type="predicted"/>
<organism evidence="1 2">
    <name type="scientific">Endozoicomonas gorgoniicola</name>
    <dbReference type="NCBI Taxonomy" id="1234144"/>
    <lineage>
        <taxon>Bacteria</taxon>
        <taxon>Pseudomonadati</taxon>
        <taxon>Pseudomonadota</taxon>
        <taxon>Gammaproteobacteria</taxon>
        <taxon>Oceanospirillales</taxon>
        <taxon>Endozoicomonadaceae</taxon>
        <taxon>Endozoicomonas</taxon>
    </lineage>
</organism>
<dbReference type="EMBL" id="JAPFCC010000001">
    <property type="protein sequence ID" value="MCW7551475.1"/>
    <property type="molecule type" value="Genomic_DNA"/>
</dbReference>
<reference evidence="1 2" key="1">
    <citation type="submission" date="2022-10" db="EMBL/GenBank/DDBJ databases">
        <title>High-quality genome sequences of two octocoral-associated bacteria, Endozoicomonas euniceicola EF212 and Endozoicomonas gorgoniicola PS125.</title>
        <authorList>
            <person name="Chiou Y.-J."/>
            <person name="Chen Y.-H."/>
        </authorList>
    </citation>
    <scope>NUCLEOTIDE SEQUENCE [LARGE SCALE GENOMIC DNA]</scope>
    <source>
        <strain evidence="1 2">PS125</strain>
    </source>
</reference>
<evidence type="ECO:0000313" key="1">
    <source>
        <dbReference type="EMBL" id="MCW7551475.1"/>
    </source>
</evidence>
<name>A0ABT3MQ28_9GAMM</name>
<dbReference type="RefSeq" id="WP_262566525.1">
    <property type="nucleotide sequence ID" value="NZ_JAPFCC010000001.1"/>
</dbReference>
<keyword evidence="2" id="KW-1185">Reference proteome</keyword>
<gene>
    <name evidence="1" type="ORF">NX722_02220</name>
</gene>
<evidence type="ECO:0000313" key="2">
    <source>
        <dbReference type="Proteomes" id="UP001209854"/>
    </source>
</evidence>
<comment type="caution">
    <text evidence="1">The sequence shown here is derived from an EMBL/GenBank/DDBJ whole genome shotgun (WGS) entry which is preliminary data.</text>
</comment>
<dbReference type="Proteomes" id="UP001209854">
    <property type="component" value="Unassembled WGS sequence"/>
</dbReference>